<dbReference type="InterPro" id="IPR015797">
    <property type="entry name" value="NUDIX_hydrolase-like_dom_sf"/>
</dbReference>
<dbReference type="InterPro" id="IPR000086">
    <property type="entry name" value="NUDIX_hydrolase_dom"/>
</dbReference>
<accession>A0A2B8SUX4</accession>
<dbReference type="RefSeq" id="WP_097831100.1">
    <property type="nucleotide sequence ID" value="NZ_NTUE01000021.1"/>
</dbReference>
<sequence>MVKIKDQGFNMPGGHIEKGETPEQTLLREAMEEGYVTGNTSFLVFIKVSHEENSKYDPNGKYPLIGYQLFYQMNVTECLPFKSNMPNLGRTRRISLCY</sequence>
<dbReference type="AlphaFoldDB" id="A0A2B8SUX4"/>
<organism evidence="2 3">
    <name type="scientific">Bacillus cereus</name>
    <dbReference type="NCBI Taxonomy" id="1396"/>
    <lineage>
        <taxon>Bacteria</taxon>
        <taxon>Bacillati</taxon>
        <taxon>Bacillota</taxon>
        <taxon>Bacilli</taxon>
        <taxon>Bacillales</taxon>
        <taxon>Bacillaceae</taxon>
        <taxon>Bacillus</taxon>
        <taxon>Bacillus cereus group</taxon>
    </lineage>
</organism>
<evidence type="ECO:0000313" key="3">
    <source>
        <dbReference type="Proteomes" id="UP000221438"/>
    </source>
</evidence>
<name>A0A2B8SUX4_BACCE</name>
<dbReference type="CDD" id="cd02883">
    <property type="entry name" value="NUDIX_Hydrolase"/>
    <property type="match status" value="1"/>
</dbReference>
<dbReference type="Proteomes" id="UP000221438">
    <property type="component" value="Unassembled WGS sequence"/>
</dbReference>
<dbReference type="Gene3D" id="3.90.79.10">
    <property type="entry name" value="Nucleoside Triphosphate Pyrophosphohydrolase"/>
    <property type="match status" value="1"/>
</dbReference>
<reference evidence="2 3" key="1">
    <citation type="submission" date="2017-09" db="EMBL/GenBank/DDBJ databases">
        <title>Large-scale bioinformatics analysis of Bacillus genomes uncovers conserved roles of natural products in bacterial physiology.</title>
        <authorList>
            <consortium name="Agbiome Team Llc"/>
            <person name="Bleich R.M."/>
            <person name="Grubbs K.J."/>
            <person name="Santa Maria K.C."/>
            <person name="Allen S.E."/>
            <person name="Farag S."/>
            <person name="Shank E.A."/>
            <person name="Bowers A."/>
        </authorList>
    </citation>
    <scope>NUCLEOTIDE SEQUENCE [LARGE SCALE GENOMIC DNA]</scope>
    <source>
        <strain evidence="2 3">AFS046104</strain>
    </source>
</reference>
<protein>
    <recommendedName>
        <fullName evidence="1">Nudix hydrolase domain-containing protein</fullName>
    </recommendedName>
</protein>
<dbReference type="Pfam" id="PF00293">
    <property type="entry name" value="NUDIX"/>
    <property type="match status" value="1"/>
</dbReference>
<comment type="caution">
    <text evidence="2">The sequence shown here is derived from an EMBL/GenBank/DDBJ whole genome shotgun (WGS) entry which is preliminary data.</text>
</comment>
<dbReference type="SUPFAM" id="SSF55811">
    <property type="entry name" value="Nudix"/>
    <property type="match status" value="1"/>
</dbReference>
<gene>
    <name evidence="2" type="ORF">COA08_29595</name>
</gene>
<proteinExistence type="predicted"/>
<evidence type="ECO:0000313" key="2">
    <source>
        <dbReference type="EMBL" id="PGQ04628.1"/>
    </source>
</evidence>
<evidence type="ECO:0000259" key="1">
    <source>
        <dbReference type="Pfam" id="PF00293"/>
    </source>
</evidence>
<feature type="domain" description="Nudix hydrolase" evidence="1">
    <location>
        <begin position="5"/>
        <end position="57"/>
    </location>
</feature>
<dbReference type="EMBL" id="NUJQ01000071">
    <property type="protein sequence ID" value="PGQ04628.1"/>
    <property type="molecule type" value="Genomic_DNA"/>
</dbReference>